<name>A0A2S8GMB7_9BACT</name>
<evidence type="ECO:0000313" key="3">
    <source>
        <dbReference type="Proteomes" id="UP000237819"/>
    </source>
</evidence>
<proteinExistence type="predicted"/>
<keyword evidence="1" id="KW-0812">Transmembrane</keyword>
<dbReference type="RefSeq" id="WP_105336074.1">
    <property type="nucleotide sequence ID" value="NZ_PUHZ01000014.1"/>
</dbReference>
<dbReference type="Proteomes" id="UP000237819">
    <property type="component" value="Unassembled WGS sequence"/>
</dbReference>
<keyword evidence="1" id="KW-1133">Transmembrane helix</keyword>
<dbReference type="OrthoDB" id="292153at2"/>
<feature type="transmembrane region" description="Helical" evidence="1">
    <location>
        <begin position="126"/>
        <end position="152"/>
    </location>
</feature>
<sequence>MKLIALNCQQCGAPLSVPEEVKHVTCMHCGTQLGVVHEGGAAYTEKLTELDERTSEIESQVEDLQRQRRLDALDREWKAAQQSLLIYEKDGQLFRPRKEQSYTGISGSVIFAIIPPIVAITSNVDWYSVLVIAGGCALIGLVGVLFSLYLYLKAAAFDDAEERYRRRRAKLFEQ</sequence>
<reference evidence="2 3" key="1">
    <citation type="submission" date="2018-02" db="EMBL/GenBank/DDBJ databases">
        <title>Comparative genomes isolates from brazilian mangrove.</title>
        <authorList>
            <person name="Araujo J.E."/>
            <person name="Taketani R.G."/>
            <person name="Silva M.C.P."/>
            <person name="Loureco M.V."/>
            <person name="Andreote F.D."/>
        </authorList>
    </citation>
    <scope>NUCLEOTIDE SEQUENCE [LARGE SCALE GENOMIC DNA]</scope>
    <source>
        <strain evidence="2 3">Nap-Phe MGV</strain>
    </source>
</reference>
<keyword evidence="1" id="KW-0472">Membrane</keyword>
<organism evidence="2 3">
    <name type="scientific">Blastopirellula marina</name>
    <dbReference type="NCBI Taxonomy" id="124"/>
    <lineage>
        <taxon>Bacteria</taxon>
        <taxon>Pseudomonadati</taxon>
        <taxon>Planctomycetota</taxon>
        <taxon>Planctomycetia</taxon>
        <taxon>Pirellulales</taxon>
        <taxon>Pirellulaceae</taxon>
        <taxon>Blastopirellula</taxon>
    </lineage>
</organism>
<protein>
    <submittedName>
        <fullName evidence="2">Uncharacterized protein</fullName>
    </submittedName>
</protein>
<dbReference type="AlphaFoldDB" id="A0A2S8GMB7"/>
<gene>
    <name evidence="2" type="ORF">C5Y93_14175</name>
</gene>
<accession>A0A2S8GMB7</accession>
<dbReference type="EMBL" id="PUHZ01000014">
    <property type="protein sequence ID" value="PQO45583.1"/>
    <property type="molecule type" value="Genomic_DNA"/>
</dbReference>
<evidence type="ECO:0000256" key="1">
    <source>
        <dbReference type="SAM" id="Phobius"/>
    </source>
</evidence>
<comment type="caution">
    <text evidence="2">The sequence shown here is derived from an EMBL/GenBank/DDBJ whole genome shotgun (WGS) entry which is preliminary data.</text>
</comment>
<feature type="transmembrane region" description="Helical" evidence="1">
    <location>
        <begin position="102"/>
        <end position="120"/>
    </location>
</feature>
<evidence type="ECO:0000313" key="2">
    <source>
        <dbReference type="EMBL" id="PQO45583.1"/>
    </source>
</evidence>